<dbReference type="Gene3D" id="3.40.50.10490">
    <property type="entry name" value="Glucose-6-phosphate isomerase like protein, domain 1"/>
    <property type="match status" value="1"/>
</dbReference>
<dbReference type="Pfam" id="PF01418">
    <property type="entry name" value="HTH_6"/>
    <property type="match status" value="1"/>
</dbReference>
<organism evidence="3 4">
    <name type="scientific">Clostridium gasigenes</name>
    <dbReference type="NCBI Taxonomy" id="94869"/>
    <lineage>
        <taxon>Bacteria</taxon>
        <taxon>Bacillati</taxon>
        <taxon>Bacillota</taxon>
        <taxon>Clostridia</taxon>
        <taxon>Eubacteriales</taxon>
        <taxon>Clostridiaceae</taxon>
        <taxon>Clostridium</taxon>
    </lineage>
</organism>
<reference evidence="3 4" key="1">
    <citation type="submission" date="2016-10" db="EMBL/GenBank/DDBJ databases">
        <authorList>
            <person name="de Groot N.N."/>
        </authorList>
    </citation>
    <scope>NUCLEOTIDE SEQUENCE [LARGE SCALE GENOMIC DNA]</scope>
    <source>
        <strain evidence="3 4">DSM 12272</strain>
    </source>
</reference>
<evidence type="ECO:0000313" key="4">
    <source>
        <dbReference type="Proteomes" id="UP000198597"/>
    </source>
</evidence>
<dbReference type="RefSeq" id="WP_089969610.1">
    <property type="nucleotide sequence ID" value="NZ_FNJM01000006.1"/>
</dbReference>
<dbReference type="PANTHER" id="PTHR30514">
    <property type="entry name" value="GLUCOKINASE"/>
    <property type="match status" value="1"/>
</dbReference>
<dbReference type="SUPFAM" id="SSF53697">
    <property type="entry name" value="SIS domain"/>
    <property type="match status" value="1"/>
</dbReference>
<feature type="domain" description="HTH rpiR-type" evidence="1">
    <location>
        <begin position="4"/>
        <end position="80"/>
    </location>
</feature>
<reference evidence="2 5" key="2">
    <citation type="submission" date="2020-08" db="EMBL/GenBank/DDBJ databases">
        <title>Clostridia isolated from Swiss meat.</title>
        <authorList>
            <person name="Wambui J."/>
            <person name="Stevens M.J.A."/>
            <person name="Stephan R."/>
        </authorList>
    </citation>
    <scope>NUCLEOTIDE SEQUENCE [LARGE SCALE GENOMIC DNA]</scope>
    <source>
        <strain evidence="2 5">CM001</strain>
    </source>
</reference>
<accession>A0A1H0T2E5</accession>
<dbReference type="PROSITE" id="PS51071">
    <property type="entry name" value="HTH_RPIR"/>
    <property type="match status" value="1"/>
</dbReference>
<evidence type="ECO:0000313" key="5">
    <source>
        <dbReference type="Proteomes" id="UP000585258"/>
    </source>
</evidence>
<dbReference type="AlphaFoldDB" id="A0A1H0T2E5"/>
<dbReference type="GO" id="GO:0003677">
    <property type="term" value="F:DNA binding"/>
    <property type="evidence" value="ECO:0007669"/>
    <property type="project" value="UniProtKB-KW"/>
</dbReference>
<evidence type="ECO:0000313" key="2">
    <source>
        <dbReference type="EMBL" id="MBB6716564.1"/>
    </source>
</evidence>
<dbReference type="InterPro" id="IPR046348">
    <property type="entry name" value="SIS_dom_sf"/>
</dbReference>
<dbReference type="Gene3D" id="1.10.10.10">
    <property type="entry name" value="Winged helix-like DNA-binding domain superfamily/Winged helix DNA-binding domain"/>
    <property type="match status" value="1"/>
</dbReference>
<gene>
    <name evidence="2" type="ORF">H7E68_17870</name>
    <name evidence="3" type="ORF">SAMN04488529_10629</name>
</gene>
<evidence type="ECO:0000313" key="3">
    <source>
        <dbReference type="EMBL" id="SDP48149.1"/>
    </source>
</evidence>
<dbReference type="GO" id="GO:1901135">
    <property type="term" value="P:carbohydrate derivative metabolic process"/>
    <property type="evidence" value="ECO:0007669"/>
    <property type="project" value="InterPro"/>
</dbReference>
<dbReference type="InterPro" id="IPR047640">
    <property type="entry name" value="RpiR-like"/>
</dbReference>
<keyword evidence="4" id="KW-1185">Reference proteome</keyword>
<evidence type="ECO:0000259" key="1">
    <source>
        <dbReference type="PROSITE" id="PS51071"/>
    </source>
</evidence>
<protein>
    <submittedName>
        <fullName evidence="3">DNA-binding transcriptional regulator, MurR/RpiR family, contains HTH and SIS domains</fullName>
    </submittedName>
    <submittedName>
        <fullName evidence="2">MurR/RpiR family transcriptional regulator</fullName>
    </submittedName>
</protein>
<proteinExistence type="predicted"/>
<dbReference type="Proteomes" id="UP000585258">
    <property type="component" value="Unassembled WGS sequence"/>
</dbReference>
<dbReference type="InterPro" id="IPR009057">
    <property type="entry name" value="Homeodomain-like_sf"/>
</dbReference>
<dbReference type="EMBL" id="JACKWY010000016">
    <property type="protein sequence ID" value="MBB6716564.1"/>
    <property type="molecule type" value="Genomic_DNA"/>
</dbReference>
<dbReference type="OrthoDB" id="63027at2"/>
<name>A0A1H0T2E5_9CLOT</name>
<dbReference type="InterPro" id="IPR036388">
    <property type="entry name" value="WH-like_DNA-bd_sf"/>
</dbReference>
<dbReference type="EMBL" id="FNJM01000006">
    <property type="protein sequence ID" value="SDP48149.1"/>
    <property type="molecule type" value="Genomic_DNA"/>
</dbReference>
<dbReference type="Proteomes" id="UP000198597">
    <property type="component" value="Unassembled WGS sequence"/>
</dbReference>
<dbReference type="GO" id="GO:0003700">
    <property type="term" value="F:DNA-binding transcription factor activity"/>
    <property type="evidence" value="ECO:0007669"/>
    <property type="project" value="InterPro"/>
</dbReference>
<dbReference type="PANTHER" id="PTHR30514:SF1">
    <property type="entry name" value="HTH-TYPE TRANSCRIPTIONAL REGULATOR HEXR-RELATED"/>
    <property type="match status" value="1"/>
</dbReference>
<dbReference type="SUPFAM" id="SSF46689">
    <property type="entry name" value="Homeodomain-like"/>
    <property type="match status" value="1"/>
</dbReference>
<dbReference type="GO" id="GO:0097367">
    <property type="term" value="F:carbohydrate derivative binding"/>
    <property type="evidence" value="ECO:0007669"/>
    <property type="project" value="InterPro"/>
</dbReference>
<keyword evidence="3" id="KW-0238">DNA-binding</keyword>
<dbReference type="STRING" id="94869.SAMN04488529_10629"/>
<sequence>MGDLVYRLLLFLNSSKNEDINYTIATTMLHNINHISDMNINKLADICYTSPAAISRFCRKIGYSSLSEFKKSALINKNLYSVGTMQAKGMHLNISRENILNNMSSEIDKEILDLKNSLDLKIVDLVIDLIFSTPNVSIFGTQFSQLMAQELQRKLVMVGKLISHAIDVQEQEKLAESLKENSLAILISPTGRFTLYHEKLWNNIKNSKATVVIITEDKNLEGINIEYKKRSNYIIYLPNKEEPSVYIDSHRYALTYLIEYIYVRYGSLYMN</sequence>
<dbReference type="InterPro" id="IPR000281">
    <property type="entry name" value="HTH_RpiR"/>
</dbReference>